<gene>
    <name evidence="3" type="ORF">ACFQ3T_25555</name>
</gene>
<feature type="compositionally biased region" description="Low complexity" evidence="2">
    <location>
        <begin position="185"/>
        <end position="203"/>
    </location>
</feature>
<evidence type="ECO:0000256" key="1">
    <source>
        <dbReference type="SAM" id="Coils"/>
    </source>
</evidence>
<accession>A0ABW3R0B4</accession>
<comment type="caution">
    <text evidence="3">The sequence shown here is derived from an EMBL/GenBank/DDBJ whole genome shotgun (WGS) entry which is preliminary data.</text>
</comment>
<feature type="region of interest" description="Disordered" evidence="2">
    <location>
        <begin position="298"/>
        <end position="341"/>
    </location>
</feature>
<protein>
    <submittedName>
        <fullName evidence="3">Uncharacterized protein</fullName>
    </submittedName>
</protein>
<evidence type="ECO:0000313" key="3">
    <source>
        <dbReference type="EMBL" id="MFD1150513.1"/>
    </source>
</evidence>
<feature type="compositionally biased region" description="Pro residues" evidence="2">
    <location>
        <begin position="175"/>
        <end position="184"/>
    </location>
</feature>
<dbReference type="EMBL" id="JBHTLK010000164">
    <property type="protein sequence ID" value="MFD1150513.1"/>
    <property type="molecule type" value="Genomic_DNA"/>
</dbReference>
<reference evidence="4" key="1">
    <citation type="journal article" date="2019" name="Int. J. Syst. Evol. Microbiol.">
        <title>The Global Catalogue of Microorganisms (GCM) 10K type strain sequencing project: providing services to taxonomists for standard genome sequencing and annotation.</title>
        <authorList>
            <consortium name="The Broad Institute Genomics Platform"/>
            <consortium name="The Broad Institute Genome Sequencing Center for Infectious Disease"/>
            <person name="Wu L."/>
            <person name="Ma J."/>
        </authorList>
    </citation>
    <scope>NUCLEOTIDE SEQUENCE [LARGE SCALE GENOMIC DNA]</scope>
    <source>
        <strain evidence="4">CCUG 60214</strain>
    </source>
</reference>
<feature type="coiled-coil region" evidence="1">
    <location>
        <begin position="263"/>
        <end position="290"/>
    </location>
</feature>
<evidence type="ECO:0000256" key="2">
    <source>
        <dbReference type="SAM" id="MobiDB-lite"/>
    </source>
</evidence>
<organism evidence="3 4">
    <name type="scientific">Saccharothrix hoggarensis</name>
    <dbReference type="NCBI Taxonomy" id="913853"/>
    <lineage>
        <taxon>Bacteria</taxon>
        <taxon>Bacillati</taxon>
        <taxon>Actinomycetota</taxon>
        <taxon>Actinomycetes</taxon>
        <taxon>Pseudonocardiales</taxon>
        <taxon>Pseudonocardiaceae</taxon>
        <taxon>Saccharothrix</taxon>
    </lineage>
</organism>
<dbReference type="RefSeq" id="WP_380726664.1">
    <property type="nucleotide sequence ID" value="NZ_JBHTLK010000164.1"/>
</dbReference>
<dbReference type="Proteomes" id="UP001597168">
    <property type="component" value="Unassembled WGS sequence"/>
</dbReference>
<feature type="region of interest" description="Disordered" evidence="2">
    <location>
        <begin position="173"/>
        <end position="203"/>
    </location>
</feature>
<proteinExistence type="predicted"/>
<keyword evidence="4" id="KW-1185">Reference proteome</keyword>
<keyword evidence="1" id="KW-0175">Coiled coil</keyword>
<name>A0ABW3R0B4_9PSEU</name>
<sequence length="358" mass="38238">MARSGVENGSGERRGRGLPAVAVLRSEDDFTDPGLSRERRWLALFLLVHLVDEHGRMSTAYRRVLKRAAREPGHWAQGRSLGAVRAEVSRWIGANARADSRPPWNRIADVVDAAVHPRFAPGVRATARYLYALATGEPADEAHRPHWLHPAAGTVTTSLIGGPEWAAKHSLPLAVPEPRPPEPATKPAAKPGAEPAAEPAAGLAAEPTAMPAAGLAAKPATEPAAPLAAAPAVEDAVEDAEEDGAFDPEWSAYNLLWTVVRAHRDAQHRIALLEHQVRELHEENARLSGDVTSWLGGYRPAIPDQERSAREPRPVADRHLAAADPPAPDAPADPVAADPGQVFTYPLPAELPAARVTS</sequence>
<feature type="compositionally biased region" description="Basic and acidic residues" evidence="2">
    <location>
        <begin position="304"/>
        <end position="321"/>
    </location>
</feature>
<evidence type="ECO:0000313" key="4">
    <source>
        <dbReference type="Proteomes" id="UP001597168"/>
    </source>
</evidence>